<reference evidence="2 3" key="1">
    <citation type="journal article" date="2011" name="Stand. Genomic Sci.">
        <title>Complete genome sequence of Thermomonospora curvata type strain (B9).</title>
        <authorList>
            <person name="Chertkov O."/>
            <person name="Sikorski J."/>
            <person name="Nolan M."/>
            <person name="Lapidus A."/>
            <person name="Lucas S."/>
            <person name="Del Rio T.G."/>
            <person name="Tice H."/>
            <person name="Cheng J.F."/>
            <person name="Goodwin L."/>
            <person name="Pitluck S."/>
            <person name="Liolios K."/>
            <person name="Ivanova N."/>
            <person name="Mavromatis K."/>
            <person name="Mikhailova N."/>
            <person name="Ovchinnikova G."/>
            <person name="Pati A."/>
            <person name="Chen A."/>
            <person name="Palaniappan K."/>
            <person name="Djao O.D."/>
            <person name="Land M."/>
            <person name="Hauser L."/>
            <person name="Chang Y.J."/>
            <person name="Jeffries C.D."/>
            <person name="Brettin T."/>
            <person name="Han C."/>
            <person name="Detter J.C."/>
            <person name="Rohde M."/>
            <person name="Goker M."/>
            <person name="Woyke T."/>
            <person name="Bristow J."/>
            <person name="Eisen J.A."/>
            <person name="Markowitz V."/>
            <person name="Hugenholtz P."/>
            <person name="Klenk H.P."/>
            <person name="Kyrpides N.C."/>
        </authorList>
    </citation>
    <scope>NUCLEOTIDE SEQUENCE [LARGE SCALE GENOMIC DNA]</scope>
    <source>
        <strain evidence="3">ATCC 19995 / DSM 43183 / JCM 3096 / KCTC 9072 / NBRC 15933 / NCIMB 10081 / Henssen B9</strain>
    </source>
</reference>
<dbReference type="RefSeq" id="WP_012853154.1">
    <property type="nucleotide sequence ID" value="NC_013510.1"/>
</dbReference>
<dbReference type="KEGG" id="tcu:Tcur_2825"/>
<dbReference type="Proteomes" id="UP000001918">
    <property type="component" value="Chromosome"/>
</dbReference>
<organism evidence="2 3">
    <name type="scientific">Thermomonospora curvata (strain ATCC 19995 / DSM 43183 / JCM 3096 / KCTC 9072 / NBRC 15933 / NCIMB 10081 / Henssen B9)</name>
    <dbReference type="NCBI Taxonomy" id="471852"/>
    <lineage>
        <taxon>Bacteria</taxon>
        <taxon>Bacillati</taxon>
        <taxon>Actinomycetota</taxon>
        <taxon>Actinomycetes</taxon>
        <taxon>Streptosporangiales</taxon>
        <taxon>Thermomonosporaceae</taxon>
        <taxon>Thermomonospora</taxon>
    </lineage>
</organism>
<proteinExistence type="predicted"/>
<dbReference type="AlphaFoldDB" id="D1A6W6"/>
<evidence type="ECO:0000313" key="3">
    <source>
        <dbReference type="Proteomes" id="UP000001918"/>
    </source>
</evidence>
<dbReference type="HOGENOM" id="CLU_2811044_0_0_11"/>
<dbReference type="STRING" id="471852.Tcur_2825"/>
<protein>
    <submittedName>
        <fullName evidence="2">Uncharacterized protein</fullName>
    </submittedName>
</protein>
<evidence type="ECO:0000256" key="1">
    <source>
        <dbReference type="SAM" id="MobiDB-lite"/>
    </source>
</evidence>
<dbReference type="PROSITE" id="PS51257">
    <property type="entry name" value="PROKAR_LIPOPROTEIN"/>
    <property type="match status" value="1"/>
</dbReference>
<gene>
    <name evidence="2" type="ordered locus">Tcur_2825</name>
</gene>
<feature type="region of interest" description="Disordered" evidence="1">
    <location>
        <begin position="47"/>
        <end position="67"/>
    </location>
</feature>
<accession>D1A6W6</accession>
<evidence type="ECO:0000313" key="2">
    <source>
        <dbReference type="EMBL" id="ACY98370.1"/>
    </source>
</evidence>
<name>D1A6W6_THECD</name>
<keyword evidence="3" id="KW-1185">Reference proteome</keyword>
<sequence length="67" mass="7146">MRTLLLGAVAIALVGCGFAWDKPWLWGLGLLVGLGALFGDSDPVELDGRDHGPETPMGVRKMRNKGL</sequence>
<dbReference type="EMBL" id="CP001738">
    <property type="protein sequence ID" value="ACY98370.1"/>
    <property type="molecule type" value="Genomic_DNA"/>
</dbReference>